<evidence type="ECO:0000313" key="2">
    <source>
        <dbReference type="EMBL" id="GGE24191.1"/>
    </source>
</evidence>
<accession>A0A8H9FZG7</accession>
<dbReference type="RefSeq" id="WP_182499178.1">
    <property type="nucleotide sequence ID" value="NZ_BMKM01000005.1"/>
</dbReference>
<keyword evidence="3" id="KW-1185">Reference proteome</keyword>
<name>A0A8H9FZG7_9SPHI</name>
<dbReference type="EMBL" id="BMKM01000005">
    <property type="protein sequence ID" value="GGE24191.1"/>
    <property type="molecule type" value="Genomic_DNA"/>
</dbReference>
<dbReference type="Pfam" id="PF03432">
    <property type="entry name" value="Relaxase"/>
    <property type="match status" value="1"/>
</dbReference>
<proteinExistence type="predicted"/>
<evidence type="ECO:0000259" key="1">
    <source>
        <dbReference type="Pfam" id="PF03432"/>
    </source>
</evidence>
<reference evidence="2" key="1">
    <citation type="journal article" date="2014" name="Int. J. Syst. Evol. Microbiol.">
        <title>Complete genome sequence of Corynebacterium casei LMG S-19264T (=DSM 44701T), isolated from a smear-ripened cheese.</title>
        <authorList>
            <consortium name="US DOE Joint Genome Institute (JGI-PGF)"/>
            <person name="Walter F."/>
            <person name="Albersmeier A."/>
            <person name="Kalinowski J."/>
            <person name="Ruckert C."/>
        </authorList>
    </citation>
    <scope>NUCLEOTIDE SEQUENCE</scope>
    <source>
        <strain evidence="2">CGMCC 1.15966</strain>
    </source>
</reference>
<organism evidence="2 3">
    <name type="scientific">Sphingobacterium cellulitidis</name>
    <dbReference type="NCBI Taxonomy" id="1768011"/>
    <lineage>
        <taxon>Bacteria</taxon>
        <taxon>Pseudomonadati</taxon>
        <taxon>Bacteroidota</taxon>
        <taxon>Sphingobacteriia</taxon>
        <taxon>Sphingobacteriales</taxon>
        <taxon>Sphingobacteriaceae</taxon>
        <taxon>Sphingobacterium</taxon>
    </lineage>
</organism>
<evidence type="ECO:0000313" key="3">
    <source>
        <dbReference type="Proteomes" id="UP000614460"/>
    </source>
</evidence>
<comment type="caution">
    <text evidence="2">The sequence shown here is derived from an EMBL/GenBank/DDBJ whole genome shotgun (WGS) entry which is preliminary data.</text>
</comment>
<dbReference type="InterPro" id="IPR005094">
    <property type="entry name" value="Endonuclease_MobA/VirD2"/>
</dbReference>
<dbReference type="AlphaFoldDB" id="A0A8H9FZG7"/>
<gene>
    <name evidence="2" type="ORF">GCM10011516_22270</name>
</gene>
<sequence length="363" mass="41074">MVALTYDVASVSRIIAYHEKKVASGIAECLMAGNMPLSSKDLSIQQKTSYMVNRCTLNANIKLPCLHSILGFHPLDGRLSNSQFRLIAECYMELIGFGLQPFLVYRHSDTYHPHMHIVSTNIRSDGSQIYTHRLGQRLSIPAAKKLEADFDLVPAQENLLGENERPTPIRELIQAAQPLNKSLRDILLYLQRTYSFSDLQEWNALLKPFNILALRPKAHTNDQKKGLIYYLTDKSYRTVSKGIPQANLSPDLGQFPLSFFHVAQREKTSITRLRTVIQQKKMSSSNQGWDAKQLLFQGIELIQLPGKGKASSETVVIDHMLYCAIHERKLGLGFDINSFKLGHSAECKMGKDLQIAEYRTIKL</sequence>
<dbReference type="Proteomes" id="UP000614460">
    <property type="component" value="Unassembled WGS sequence"/>
</dbReference>
<feature type="domain" description="MobA/VirD2-like nuclease" evidence="1">
    <location>
        <begin position="42"/>
        <end position="151"/>
    </location>
</feature>
<protein>
    <recommendedName>
        <fullName evidence="1">MobA/VirD2-like nuclease domain-containing protein</fullName>
    </recommendedName>
</protein>
<reference evidence="2" key="2">
    <citation type="submission" date="2020-09" db="EMBL/GenBank/DDBJ databases">
        <authorList>
            <person name="Sun Q."/>
            <person name="Zhou Y."/>
        </authorList>
    </citation>
    <scope>NUCLEOTIDE SEQUENCE</scope>
    <source>
        <strain evidence="2">CGMCC 1.15966</strain>
    </source>
</reference>